<keyword evidence="3" id="KW-0520">NAD</keyword>
<dbReference type="InterPro" id="IPR029753">
    <property type="entry name" value="D-isomer_DH_CS"/>
</dbReference>
<dbReference type="Pfam" id="PF00389">
    <property type="entry name" value="2-Hacid_dh"/>
    <property type="match status" value="1"/>
</dbReference>
<gene>
    <name evidence="7" type="ORF">EHS11_14030</name>
</gene>
<sequence>MKPFKIFVSTFPFGKVDPSPRNLLKEEEGVEIIYNPLSRKLSKSEIAEFASDCDGLIAGTEDLSELISGTSRLQLISRVGIGLDSVDLWKCKEKNIKVCYTPDAVTMAVAELTIGLILALTRRVGLADREIRGGKWIRHFGKRLGESIIGLIGFGRVGTNVARLLLPFGAKILVNDKKDIVSEMQSLADLGLDIHFASKEEIYSGSDVISLHVPAYQLTRELVNKESLKFFKPDSFLINTARGELVNENDLYECLKQGKIAGAALDVFEKEPYNGDFVSLDNVILTQHMGSCSYDCRLNMEKQAAEDMIRFKKGLPLLREVPMSEYEYQ</sequence>
<evidence type="ECO:0000259" key="6">
    <source>
        <dbReference type="Pfam" id="PF02826"/>
    </source>
</evidence>
<protein>
    <submittedName>
        <fullName evidence="7">Dehydrogenase</fullName>
    </submittedName>
</protein>
<dbReference type="InterPro" id="IPR006139">
    <property type="entry name" value="D-isomer_2_OHA_DH_cat_dom"/>
</dbReference>
<keyword evidence="2 4" id="KW-0560">Oxidoreductase</keyword>
<dbReference type="PANTHER" id="PTHR42789">
    <property type="entry name" value="D-ISOMER SPECIFIC 2-HYDROXYACID DEHYDROGENASE FAMILY PROTEIN (AFU_ORTHOLOGUE AFUA_6G10090)"/>
    <property type="match status" value="1"/>
</dbReference>
<dbReference type="CDD" id="cd12172">
    <property type="entry name" value="PGDH_like_2"/>
    <property type="match status" value="1"/>
</dbReference>
<comment type="similarity">
    <text evidence="1 4">Belongs to the D-isomer specific 2-hydroxyacid dehydrogenase family.</text>
</comment>
<evidence type="ECO:0000256" key="2">
    <source>
        <dbReference type="ARBA" id="ARBA00023002"/>
    </source>
</evidence>
<dbReference type="EMBL" id="RQHV01000061">
    <property type="protein sequence ID" value="TGN08051.1"/>
    <property type="molecule type" value="Genomic_DNA"/>
</dbReference>
<dbReference type="RefSeq" id="WP_135765030.1">
    <property type="nucleotide sequence ID" value="NZ_RQHV01000061.1"/>
</dbReference>
<dbReference type="PROSITE" id="PS00671">
    <property type="entry name" value="D_2_HYDROXYACID_DH_3"/>
    <property type="match status" value="1"/>
</dbReference>
<dbReference type="Pfam" id="PF02826">
    <property type="entry name" value="2-Hacid_dh_C"/>
    <property type="match status" value="1"/>
</dbReference>
<evidence type="ECO:0000259" key="5">
    <source>
        <dbReference type="Pfam" id="PF00389"/>
    </source>
</evidence>
<comment type="caution">
    <text evidence="7">The sequence shown here is derived from an EMBL/GenBank/DDBJ whole genome shotgun (WGS) entry which is preliminary data.</text>
</comment>
<dbReference type="Gene3D" id="3.40.50.720">
    <property type="entry name" value="NAD(P)-binding Rossmann-like Domain"/>
    <property type="match status" value="2"/>
</dbReference>
<dbReference type="InterPro" id="IPR036291">
    <property type="entry name" value="NAD(P)-bd_dom_sf"/>
</dbReference>
<dbReference type="GO" id="GO:0016616">
    <property type="term" value="F:oxidoreductase activity, acting on the CH-OH group of donors, NAD or NADP as acceptor"/>
    <property type="evidence" value="ECO:0007669"/>
    <property type="project" value="InterPro"/>
</dbReference>
<feature type="domain" description="D-isomer specific 2-hydroxyacid dehydrogenase NAD-binding" evidence="6">
    <location>
        <begin position="114"/>
        <end position="290"/>
    </location>
</feature>
<dbReference type="InterPro" id="IPR006140">
    <property type="entry name" value="D-isomer_DH_NAD-bd"/>
</dbReference>
<evidence type="ECO:0000256" key="4">
    <source>
        <dbReference type="RuleBase" id="RU003719"/>
    </source>
</evidence>
<dbReference type="PANTHER" id="PTHR42789:SF1">
    <property type="entry name" value="D-ISOMER SPECIFIC 2-HYDROXYACID DEHYDROGENASE FAMILY PROTEIN (AFU_ORTHOLOGUE AFUA_6G10090)"/>
    <property type="match status" value="1"/>
</dbReference>
<evidence type="ECO:0000313" key="7">
    <source>
        <dbReference type="EMBL" id="TGN08051.1"/>
    </source>
</evidence>
<evidence type="ECO:0000313" key="8">
    <source>
        <dbReference type="Proteomes" id="UP000298264"/>
    </source>
</evidence>
<dbReference type="SUPFAM" id="SSF51735">
    <property type="entry name" value="NAD(P)-binding Rossmann-fold domains"/>
    <property type="match status" value="1"/>
</dbReference>
<evidence type="ECO:0000256" key="1">
    <source>
        <dbReference type="ARBA" id="ARBA00005854"/>
    </source>
</evidence>
<dbReference type="SUPFAM" id="SSF52283">
    <property type="entry name" value="Formate/glycerate dehydrogenase catalytic domain-like"/>
    <property type="match status" value="1"/>
</dbReference>
<dbReference type="AlphaFoldDB" id="A0A4R9LPE9"/>
<reference evidence="7" key="1">
    <citation type="journal article" date="2019" name="PLoS Negl. Trop. Dis.">
        <title>Revisiting the worldwide diversity of Leptospira species in the environment.</title>
        <authorList>
            <person name="Vincent A.T."/>
            <person name="Schiettekatte O."/>
            <person name="Bourhy P."/>
            <person name="Veyrier F.J."/>
            <person name="Picardeau M."/>
        </authorList>
    </citation>
    <scope>NUCLEOTIDE SEQUENCE [LARGE SCALE GENOMIC DNA]</scope>
    <source>
        <strain evidence="7">201400974</strain>
    </source>
</reference>
<evidence type="ECO:0000256" key="3">
    <source>
        <dbReference type="ARBA" id="ARBA00023027"/>
    </source>
</evidence>
<keyword evidence="8" id="KW-1185">Reference proteome</keyword>
<accession>A0A4R9LPE9</accession>
<feature type="domain" description="D-isomer specific 2-hydroxyacid dehydrogenase catalytic" evidence="5">
    <location>
        <begin position="15"/>
        <end position="321"/>
    </location>
</feature>
<dbReference type="Proteomes" id="UP000298264">
    <property type="component" value="Unassembled WGS sequence"/>
</dbReference>
<dbReference type="OrthoDB" id="9805416at2"/>
<proteinExistence type="inferred from homology"/>
<organism evidence="7 8">
    <name type="scientific">Leptospira ilyithenensis</name>
    <dbReference type="NCBI Taxonomy" id="2484901"/>
    <lineage>
        <taxon>Bacteria</taxon>
        <taxon>Pseudomonadati</taxon>
        <taxon>Spirochaetota</taxon>
        <taxon>Spirochaetia</taxon>
        <taxon>Leptospirales</taxon>
        <taxon>Leptospiraceae</taxon>
        <taxon>Leptospira</taxon>
    </lineage>
</organism>
<dbReference type="GO" id="GO:0051287">
    <property type="term" value="F:NAD binding"/>
    <property type="evidence" value="ECO:0007669"/>
    <property type="project" value="InterPro"/>
</dbReference>
<dbReference type="InterPro" id="IPR050857">
    <property type="entry name" value="D-2-hydroxyacid_DH"/>
</dbReference>
<dbReference type="PROSITE" id="PS00670">
    <property type="entry name" value="D_2_HYDROXYACID_DH_2"/>
    <property type="match status" value="1"/>
</dbReference>
<name>A0A4R9LPE9_9LEPT</name>